<dbReference type="STRING" id="1618.IV36_GL000569"/>
<dbReference type="InterPro" id="IPR003593">
    <property type="entry name" value="AAA+_ATPase"/>
</dbReference>
<evidence type="ECO:0000256" key="4">
    <source>
        <dbReference type="ARBA" id="ARBA00022840"/>
    </source>
</evidence>
<name>A0A0R2FHE0_9LACO</name>
<dbReference type="GO" id="GO:0016887">
    <property type="term" value="F:ATP hydrolysis activity"/>
    <property type="evidence" value="ECO:0007669"/>
    <property type="project" value="InterPro"/>
</dbReference>
<proteinExistence type="inferred from homology"/>
<dbReference type="AlphaFoldDB" id="A0A0R2FHE0"/>
<dbReference type="InterPro" id="IPR050763">
    <property type="entry name" value="ABC_transporter_ATP-binding"/>
</dbReference>
<protein>
    <submittedName>
        <fullName evidence="6">Multidrug ABC transporter ATPase</fullName>
    </submittedName>
</protein>
<keyword evidence="2" id="KW-0813">Transport</keyword>
<dbReference type="PROSITE" id="PS50893">
    <property type="entry name" value="ABC_TRANSPORTER_2"/>
    <property type="match status" value="1"/>
</dbReference>
<dbReference type="SUPFAM" id="SSF52540">
    <property type="entry name" value="P-loop containing nucleoside triphosphate hydrolases"/>
    <property type="match status" value="1"/>
</dbReference>
<evidence type="ECO:0000313" key="7">
    <source>
        <dbReference type="Proteomes" id="UP000051727"/>
    </source>
</evidence>
<feature type="domain" description="ABC transporter" evidence="5">
    <location>
        <begin position="5"/>
        <end position="235"/>
    </location>
</feature>
<reference evidence="6 7" key="1">
    <citation type="journal article" date="2015" name="Genome Announc.">
        <title>Expanding the biotechnology potential of lactobacilli through comparative genomics of 213 strains and associated genera.</title>
        <authorList>
            <person name="Sun Z."/>
            <person name="Harris H.M."/>
            <person name="McCann A."/>
            <person name="Guo C."/>
            <person name="Argimon S."/>
            <person name="Zhang W."/>
            <person name="Yang X."/>
            <person name="Jeffery I.B."/>
            <person name="Cooney J.C."/>
            <person name="Kagawa T.F."/>
            <person name="Liu W."/>
            <person name="Song Y."/>
            <person name="Salvetti E."/>
            <person name="Wrobel A."/>
            <person name="Rasinkangas P."/>
            <person name="Parkhill J."/>
            <person name="Rea M.C."/>
            <person name="O'Sullivan O."/>
            <person name="Ritari J."/>
            <person name="Douillard F.P."/>
            <person name="Paul Ross R."/>
            <person name="Yang R."/>
            <person name="Briner A.E."/>
            <person name="Felis G.E."/>
            <person name="de Vos W.M."/>
            <person name="Barrangou R."/>
            <person name="Klaenhammer T.R."/>
            <person name="Caufield P.W."/>
            <person name="Cui Y."/>
            <person name="Zhang H."/>
            <person name="O'Toole P.W."/>
        </authorList>
    </citation>
    <scope>NUCLEOTIDE SEQUENCE [LARGE SCALE GENOMIC DNA]</scope>
    <source>
        <strain evidence="6 7">ATCC 27304</strain>
    </source>
</reference>
<dbReference type="GO" id="GO:0005524">
    <property type="term" value="F:ATP binding"/>
    <property type="evidence" value="ECO:0007669"/>
    <property type="project" value="UniProtKB-KW"/>
</dbReference>
<dbReference type="CDD" id="cd03230">
    <property type="entry name" value="ABC_DR_subfamily_A"/>
    <property type="match status" value="1"/>
</dbReference>
<comment type="caution">
    <text evidence="6">The sequence shown here is derived from an EMBL/GenBank/DDBJ whole genome shotgun (WGS) entry which is preliminary data.</text>
</comment>
<sequence length="307" mass="34412">MKTAIRLNHIYKSFNKRPILNGISFEIKQGEIIGLLGPNGAGKSTLIKIMTGLVSPDAGQVEILEKPLFKSKYRLKRYLGIAPQELGIYPQLTVKQNLRSFGALNGLSPVQIEEKYLHVTSIFNLKDLAERKAADLSGGQKRWLHSAIALMNQAKIIFLDEPTVGADVNSRNQIIHAVKVLSKQGITVIYTTHYLQEMEALDAKIIFLNHGLIQANGSLEKILQTYARPSLELYFEKKLPSLKGWKIENGHLKLANLGSNMHYIAALKNVLSNPKVNQNQLVNIKIKKADLESAYQTLLEKRNTNEH</sequence>
<dbReference type="Proteomes" id="UP000051727">
    <property type="component" value="Unassembled WGS sequence"/>
</dbReference>
<dbReference type="Pfam" id="PF00005">
    <property type="entry name" value="ABC_tran"/>
    <property type="match status" value="1"/>
</dbReference>
<dbReference type="PANTHER" id="PTHR42711:SF5">
    <property type="entry name" value="ABC TRANSPORTER ATP-BINDING PROTEIN NATA"/>
    <property type="match status" value="1"/>
</dbReference>
<dbReference type="PATRIC" id="fig|1618.3.peg.570"/>
<dbReference type="InterPro" id="IPR027417">
    <property type="entry name" value="P-loop_NTPase"/>
</dbReference>
<dbReference type="PANTHER" id="PTHR42711">
    <property type="entry name" value="ABC TRANSPORTER ATP-BINDING PROTEIN"/>
    <property type="match status" value="1"/>
</dbReference>
<dbReference type="OrthoDB" id="9804819at2"/>
<dbReference type="SMART" id="SM00382">
    <property type="entry name" value="AAA"/>
    <property type="match status" value="1"/>
</dbReference>
<keyword evidence="3" id="KW-0547">Nucleotide-binding</keyword>
<comment type="similarity">
    <text evidence="1">Belongs to the ABC transporter superfamily.</text>
</comment>
<evidence type="ECO:0000259" key="5">
    <source>
        <dbReference type="PROSITE" id="PS50893"/>
    </source>
</evidence>
<dbReference type="InterPro" id="IPR003439">
    <property type="entry name" value="ABC_transporter-like_ATP-bd"/>
</dbReference>
<dbReference type="EMBL" id="JQAR01000016">
    <property type="protein sequence ID" value="KRN28034.1"/>
    <property type="molecule type" value="Genomic_DNA"/>
</dbReference>
<keyword evidence="4" id="KW-0067">ATP-binding</keyword>
<dbReference type="Gene3D" id="3.40.50.300">
    <property type="entry name" value="P-loop containing nucleotide triphosphate hydrolases"/>
    <property type="match status" value="1"/>
</dbReference>
<evidence type="ECO:0000256" key="2">
    <source>
        <dbReference type="ARBA" id="ARBA00022448"/>
    </source>
</evidence>
<evidence type="ECO:0000256" key="1">
    <source>
        <dbReference type="ARBA" id="ARBA00005417"/>
    </source>
</evidence>
<dbReference type="RefSeq" id="WP_056991579.1">
    <property type="nucleotide sequence ID" value="NZ_JQAR01000016.1"/>
</dbReference>
<organism evidence="6 7">
    <name type="scientific">Liquorilactobacillus mali</name>
    <dbReference type="NCBI Taxonomy" id="1618"/>
    <lineage>
        <taxon>Bacteria</taxon>
        <taxon>Bacillati</taxon>
        <taxon>Bacillota</taxon>
        <taxon>Bacilli</taxon>
        <taxon>Lactobacillales</taxon>
        <taxon>Lactobacillaceae</taxon>
        <taxon>Liquorilactobacillus</taxon>
    </lineage>
</organism>
<evidence type="ECO:0000256" key="3">
    <source>
        <dbReference type="ARBA" id="ARBA00022741"/>
    </source>
</evidence>
<evidence type="ECO:0000313" key="6">
    <source>
        <dbReference type="EMBL" id="KRN28034.1"/>
    </source>
</evidence>
<gene>
    <name evidence="6" type="ORF">IV36_GL000569</name>
</gene>
<accession>A0A0R2FHE0</accession>